<dbReference type="GO" id="GO:0015087">
    <property type="term" value="F:cobalt ion transmembrane transporter activity"/>
    <property type="evidence" value="ECO:0007669"/>
    <property type="project" value="UniProtKB-UniRule"/>
</dbReference>
<keyword evidence="8 13" id="KW-0460">Magnesium</keyword>
<dbReference type="PANTHER" id="PTHR47685:SF1">
    <property type="entry name" value="MAGNESIUM TRANSPORT PROTEIN CORA"/>
    <property type="match status" value="1"/>
</dbReference>
<organism evidence="14 15">
    <name type="scientific">Tianweitania sediminis</name>
    <dbReference type="NCBI Taxonomy" id="1502156"/>
    <lineage>
        <taxon>Bacteria</taxon>
        <taxon>Pseudomonadati</taxon>
        <taxon>Pseudomonadota</taxon>
        <taxon>Alphaproteobacteria</taxon>
        <taxon>Hyphomicrobiales</taxon>
        <taxon>Phyllobacteriaceae</taxon>
        <taxon>Tianweitania</taxon>
    </lineage>
</organism>
<evidence type="ECO:0000256" key="13">
    <source>
        <dbReference type="RuleBase" id="RU362010"/>
    </source>
</evidence>
<dbReference type="SUPFAM" id="SSF143865">
    <property type="entry name" value="CorA soluble domain-like"/>
    <property type="match status" value="1"/>
</dbReference>
<dbReference type="PANTHER" id="PTHR47685">
    <property type="entry name" value="MAGNESIUM TRANSPORT PROTEIN CORA"/>
    <property type="match status" value="1"/>
</dbReference>
<dbReference type="GO" id="GO:0005886">
    <property type="term" value="C:plasma membrane"/>
    <property type="evidence" value="ECO:0007669"/>
    <property type="project" value="UniProtKB-SubCell"/>
</dbReference>
<evidence type="ECO:0000256" key="1">
    <source>
        <dbReference type="ARBA" id="ARBA00004429"/>
    </source>
</evidence>
<dbReference type="NCBIfam" id="TIGR00383">
    <property type="entry name" value="corA"/>
    <property type="match status" value="1"/>
</dbReference>
<dbReference type="Pfam" id="PF01544">
    <property type="entry name" value="CorA"/>
    <property type="match status" value="1"/>
</dbReference>
<dbReference type="FunFam" id="1.20.58.340:FF:000001">
    <property type="entry name" value="Magnesium transport protein CorA"/>
    <property type="match status" value="1"/>
</dbReference>
<keyword evidence="6" id="KW-0997">Cell inner membrane</keyword>
<reference evidence="14" key="1">
    <citation type="submission" date="2021-03" db="EMBL/GenBank/DDBJ databases">
        <title>Genome sequencing and assembly of Tianweitania sediminis.</title>
        <authorList>
            <person name="Chhetri G."/>
        </authorList>
    </citation>
    <scope>NUCLEOTIDE SEQUENCE</scope>
    <source>
        <strain evidence="14">Z8</strain>
    </source>
</reference>
<keyword evidence="4 13" id="KW-0813">Transport</keyword>
<dbReference type="EMBL" id="JAGIYY010000003">
    <property type="protein sequence ID" value="MBP0439359.1"/>
    <property type="molecule type" value="Genomic_DNA"/>
</dbReference>
<evidence type="ECO:0000256" key="6">
    <source>
        <dbReference type="ARBA" id="ARBA00022519"/>
    </source>
</evidence>
<evidence type="ECO:0000256" key="4">
    <source>
        <dbReference type="ARBA" id="ARBA00022448"/>
    </source>
</evidence>
<accession>A0A8J7RP12</accession>
<evidence type="ECO:0000256" key="7">
    <source>
        <dbReference type="ARBA" id="ARBA00022692"/>
    </source>
</evidence>
<evidence type="ECO:0000313" key="14">
    <source>
        <dbReference type="EMBL" id="MBP0439359.1"/>
    </source>
</evidence>
<feature type="transmembrane region" description="Helical" evidence="13">
    <location>
        <begin position="256"/>
        <end position="280"/>
    </location>
</feature>
<proteinExistence type="inferred from homology"/>
<dbReference type="InterPro" id="IPR002523">
    <property type="entry name" value="MgTranspt_CorA/ZnTranspt_ZntB"/>
</dbReference>
<keyword evidence="5 13" id="KW-1003">Cell membrane</keyword>
<comment type="catalytic activity">
    <reaction evidence="12">
        <text>Mg(2+)(in) = Mg(2+)(out)</text>
        <dbReference type="Rhea" id="RHEA:29827"/>
        <dbReference type="ChEBI" id="CHEBI:18420"/>
    </reaction>
</comment>
<keyword evidence="10 13" id="KW-0406">Ion transport</keyword>
<evidence type="ECO:0000256" key="2">
    <source>
        <dbReference type="ARBA" id="ARBA00009765"/>
    </source>
</evidence>
<feature type="transmembrane region" description="Helical" evidence="13">
    <location>
        <begin position="292"/>
        <end position="312"/>
    </location>
</feature>
<dbReference type="AlphaFoldDB" id="A0A8J7RP12"/>
<keyword evidence="9 13" id="KW-1133">Transmembrane helix</keyword>
<protein>
    <recommendedName>
        <fullName evidence="3 13">Magnesium transport protein CorA</fullName>
    </recommendedName>
</protein>
<evidence type="ECO:0000256" key="9">
    <source>
        <dbReference type="ARBA" id="ARBA00022989"/>
    </source>
</evidence>
<sequence length="318" mass="35484">MLRAFAHESGLLARRTELDQSIIWVDLMEPSKEEEDAVEAWLGAFIPTREEMAEIETSSRLYVEDGSTFMTATLPSGTEGEHTVLSPVTFVLSKGRLVTIRYHEPRAFATFPMRAEQASLGCFSGETILTGLLEAIVDRLADILESVGRDIVKLSNQIFHAPETKASDRDRNFQQILRQIGRKEDLVSGMQDSLISLQRLVSFLTALKVGDKETKSRGKTLLRDIQSLSDYASALSGKVTFLLDATLGMINIEQNAIVKIVSVGTVVFLPPTLVGTVYGMNFQNMPELNWTYGYPLALIAMALSAILPFWFFRRRGWL</sequence>
<dbReference type="CDD" id="cd12837">
    <property type="entry name" value="EcCorA-like_u1"/>
    <property type="match status" value="1"/>
</dbReference>
<keyword evidence="7 13" id="KW-0812">Transmembrane</keyword>
<dbReference type="Proteomes" id="UP000666240">
    <property type="component" value="Unassembled WGS sequence"/>
</dbReference>
<evidence type="ECO:0000256" key="10">
    <source>
        <dbReference type="ARBA" id="ARBA00023065"/>
    </source>
</evidence>
<dbReference type="InterPro" id="IPR045863">
    <property type="entry name" value="CorA_TM1_TM2"/>
</dbReference>
<evidence type="ECO:0000256" key="8">
    <source>
        <dbReference type="ARBA" id="ARBA00022842"/>
    </source>
</evidence>
<comment type="function">
    <text evidence="13">Mediates influx of magnesium ions.</text>
</comment>
<keyword evidence="15" id="KW-1185">Reference proteome</keyword>
<evidence type="ECO:0000256" key="3">
    <source>
        <dbReference type="ARBA" id="ARBA00019439"/>
    </source>
</evidence>
<evidence type="ECO:0000256" key="11">
    <source>
        <dbReference type="ARBA" id="ARBA00023136"/>
    </source>
</evidence>
<dbReference type="Gene3D" id="3.30.460.20">
    <property type="entry name" value="CorA soluble domain-like"/>
    <property type="match status" value="1"/>
</dbReference>
<name>A0A8J7RP12_9HYPH</name>
<dbReference type="InterPro" id="IPR004488">
    <property type="entry name" value="Mg/Co-transport_prot_CorA"/>
</dbReference>
<dbReference type="GO" id="GO:0015095">
    <property type="term" value="F:magnesium ion transmembrane transporter activity"/>
    <property type="evidence" value="ECO:0007669"/>
    <property type="project" value="UniProtKB-UniRule"/>
</dbReference>
<dbReference type="RefSeq" id="WP_209335375.1">
    <property type="nucleotide sequence ID" value="NZ_JAGIYY010000003.1"/>
</dbReference>
<comment type="subcellular location">
    <subcellularLocation>
        <location evidence="1">Cell inner membrane</location>
        <topology evidence="1">Multi-pass membrane protein</topology>
    </subcellularLocation>
    <subcellularLocation>
        <location evidence="13">Membrane</location>
        <topology evidence="13">Multi-pass membrane protein</topology>
    </subcellularLocation>
</comment>
<evidence type="ECO:0000256" key="5">
    <source>
        <dbReference type="ARBA" id="ARBA00022475"/>
    </source>
</evidence>
<evidence type="ECO:0000313" key="15">
    <source>
        <dbReference type="Proteomes" id="UP000666240"/>
    </source>
</evidence>
<gene>
    <name evidence="13 14" type="primary">corA</name>
    <name evidence="14" type="ORF">J5Y06_11920</name>
</gene>
<evidence type="ECO:0000256" key="12">
    <source>
        <dbReference type="ARBA" id="ARBA00034269"/>
    </source>
</evidence>
<dbReference type="SUPFAM" id="SSF144083">
    <property type="entry name" value="Magnesium transport protein CorA, transmembrane region"/>
    <property type="match status" value="1"/>
</dbReference>
<comment type="caution">
    <text evidence="14">The sequence shown here is derived from an EMBL/GenBank/DDBJ whole genome shotgun (WGS) entry which is preliminary data.</text>
</comment>
<keyword evidence="11 13" id="KW-0472">Membrane</keyword>
<comment type="similarity">
    <text evidence="2 13">Belongs to the CorA metal ion transporter (MIT) (TC 1.A.35) family.</text>
</comment>
<dbReference type="InterPro" id="IPR050829">
    <property type="entry name" value="CorA_MIT"/>
</dbReference>
<dbReference type="Gene3D" id="1.20.58.340">
    <property type="entry name" value="Magnesium transport protein CorA, transmembrane region"/>
    <property type="match status" value="2"/>
</dbReference>
<dbReference type="GO" id="GO:0015099">
    <property type="term" value="F:nickel cation transmembrane transporter activity"/>
    <property type="evidence" value="ECO:0007669"/>
    <property type="project" value="TreeGrafter"/>
</dbReference>
<dbReference type="InterPro" id="IPR045861">
    <property type="entry name" value="CorA_cytoplasmic_dom"/>
</dbReference>